<dbReference type="InterPro" id="IPR036361">
    <property type="entry name" value="SAP_dom_sf"/>
</dbReference>
<comment type="similarity">
    <text evidence="6">Belongs to the TRAFAC class myosin-kinesin ATPase superfamily. Kinesin family.</text>
</comment>
<feature type="domain" description="SAP" evidence="10">
    <location>
        <begin position="1186"/>
        <end position="1220"/>
    </location>
</feature>
<dbReference type="SMART" id="SM00129">
    <property type="entry name" value="KISc"/>
    <property type="match status" value="1"/>
</dbReference>
<dbReference type="InterPro" id="IPR027417">
    <property type="entry name" value="P-loop_NTPase"/>
</dbReference>
<dbReference type="PANTHER" id="PTHR47969">
    <property type="entry name" value="CHROMOSOME-ASSOCIATED KINESIN KIF4A-RELATED"/>
    <property type="match status" value="1"/>
</dbReference>
<keyword evidence="3 6" id="KW-0547">Nucleotide-binding</keyword>
<evidence type="ECO:0000313" key="11">
    <source>
        <dbReference type="EMBL" id="GFH46687.1"/>
    </source>
</evidence>
<dbReference type="Pfam" id="PF00225">
    <property type="entry name" value="Kinesin"/>
    <property type="match status" value="1"/>
</dbReference>
<dbReference type="InterPro" id="IPR027640">
    <property type="entry name" value="Kinesin-like_fam"/>
</dbReference>
<feature type="binding site" evidence="6">
    <location>
        <begin position="129"/>
        <end position="136"/>
    </location>
    <ligand>
        <name>ATP</name>
        <dbReference type="ChEBI" id="CHEBI:30616"/>
    </ligand>
</feature>
<dbReference type="Proteomes" id="UP001054902">
    <property type="component" value="Unassembled WGS sequence"/>
</dbReference>
<sequence>MENGVKQPRLSDSSEASTVSTFSTDSETTSGDADNASTSSTSKCSGSQNIRVVTRIRPLSTKELNEKSKESVTAQEALKMVKVEKNKDFAFDAVFGPNTTQKHVYESTAGDMIRNNLFKGFNVTVLAYGQTGSGKTHTIFGGNGNMISNNLNEELDGIIPRAVHEVFGYMNNITCGSERMKVKMSYLEIYNEEAKDLLSEEENPPDLQIRDAGGDVVVQNLTMHDVSSPIEVASLMESASEKRSTAATLMNAVSSRSHAICTMYITIAPLPNQAEDEEEITAKLTLVDLAGSERAKKTGAEGTRLKEGININKGLFVLGQVVSSLAELGQQSGSSDSSTSSIHVKYRDSKLTRLLQDSLGGNSKTVMVACVSPADSNIDETVNTLRYAERTRSIKNAAVRNVVAAPLSPAEAAALRRENQMLKLKLFQAEAKISSMSSLPASSNTTTISTCGQSTSVTAMASSEKQDIVDNDLNGLSIKDLNIVTKLKTHCSSLEEKLHLMEEKCKASADDTLDASIRSDKWQVRCESLMDILTKNNIEVPSMKDIESGNDISIVQTLRTEIMDLKDRLKDATIDAEVSRSIAAAVVKGNGEIDTAETMALVTSSGDNNTAEYTSSLSENEIEAMSAELVAMSGSIEDKEAMINQIKKERELMESMRSHFESAIESLQSEVGTLSSERDNLMTRLERENPASDDIQTKRLRERTKTLEARIKELKQKAAEHSKSLRLHSQAEKKCQKLEAELLQDKKRRADLQRKLKKESEERRNEQKQARLDAARMLKDSQKLKLELNKVKEAAAKQENVLRRKAAEAMHKQKMLAERAKKRARNSGNEASGDLSSDRREEVTSFLERELSNAISLQKLKEEIEENTQLLEECEEKREVVRSQKTVGDDSTNLLRSLDSEIDLRNKIIEQLEKNVKEIFKSVQRNPTNKHSTKFLEQSFWKNLSKSEVRYLSQLTFSKLVEQQFEFDTLNTNRASKNAAEVSKAVEKERRSKEKEIFELKVQHSQDIASLLESTKSTVQQQIKTNIAPSRDSDMGTLDESMKENIDNMLNAYFTSYNSLGEKVKADLDNIKESQEGMKRLVDGMADEIISQNEAKAMLASQKKKKKNAKKQEVHYEPEEFFESEDEMENEVEDGEDSDWSPETPMPVRKKVRKSMEEEESKKSPEPIAKNADGDSSQSSSPREDYNNMTVVQLKELLRENGLTVSGKKSELIKRLQFYGNSKARDVITASARKRARANPRIEIPDTTSKKLRLLSPIPAEHHSPVIEVKSESTAAPPSSTKKTSVITSSTKASSLRRRTPTESETAILVTKRSTRKSPRATSANSSTRSLGNTSQSSVSMKSARSTTSFKTDAKTERSRSNTRRPISSSSSKSSKSAKSFDSKLSSLTKSTSSSMSKKRTKVVARKKSASPILKRRPVALKNMTNSAQKRKTDRRKDMAKSVNAALAELEKIQDAL</sequence>
<evidence type="ECO:0000256" key="6">
    <source>
        <dbReference type="PROSITE-ProRule" id="PRU00283"/>
    </source>
</evidence>
<evidence type="ECO:0000259" key="9">
    <source>
        <dbReference type="PROSITE" id="PS50067"/>
    </source>
</evidence>
<keyword evidence="4 6" id="KW-0067">ATP-binding</keyword>
<gene>
    <name evidence="11" type="ORF">CTEN210_03161</name>
</gene>
<proteinExistence type="inferred from homology"/>
<feature type="domain" description="Kinesin motor" evidence="9">
    <location>
        <begin position="49"/>
        <end position="394"/>
    </location>
</feature>
<evidence type="ECO:0000256" key="1">
    <source>
        <dbReference type="ARBA" id="ARBA00004496"/>
    </source>
</evidence>
<evidence type="ECO:0000259" key="10">
    <source>
        <dbReference type="PROSITE" id="PS50800"/>
    </source>
</evidence>
<keyword evidence="6" id="KW-0505">Motor protein</keyword>
<dbReference type="PRINTS" id="PR00380">
    <property type="entry name" value="KINESINHEAVY"/>
</dbReference>
<dbReference type="GO" id="GO:0007052">
    <property type="term" value="P:mitotic spindle organization"/>
    <property type="evidence" value="ECO:0007669"/>
    <property type="project" value="TreeGrafter"/>
</dbReference>
<feature type="compositionally biased region" description="Polar residues" evidence="8">
    <location>
        <begin position="10"/>
        <end position="36"/>
    </location>
</feature>
<evidence type="ECO:0000256" key="3">
    <source>
        <dbReference type="ARBA" id="ARBA00022741"/>
    </source>
</evidence>
<feature type="compositionally biased region" description="Basic residues" evidence="8">
    <location>
        <begin position="1397"/>
        <end position="1419"/>
    </location>
</feature>
<feature type="compositionally biased region" description="Low complexity" evidence="8">
    <location>
        <begin position="37"/>
        <end position="47"/>
    </location>
</feature>
<evidence type="ECO:0000256" key="7">
    <source>
        <dbReference type="SAM" id="Coils"/>
    </source>
</evidence>
<feature type="compositionally biased region" description="Acidic residues" evidence="8">
    <location>
        <begin position="1119"/>
        <end position="1140"/>
    </location>
</feature>
<dbReference type="GO" id="GO:0005875">
    <property type="term" value="C:microtubule associated complex"/>
    <property type="evidence" value="ECO:0007669"/>
    <property type="project" value="TreeGrafter"/>
</dbReference>
<feature type="coiled-coil region" evidence="7">
    <location>
        <begin position="636"/>
        <end position="808"/>
    </location>
</feature>
<name>A0AAD3CIH6_9STRA</name>
<evidence type="ECO:0000256" key="5">
    <source>
        <dbReference type="ARBA" id="ARBA00023054"/>
    </source>
</evidence>
<dbReference type="GO" id="GO:0003777">
    <property type="term" value="F:microtubule motor activity"/>
    <property type="evidence" value="ECO:0007669"/>
    <property type="project" value="InterPro"/>
</dbReference>
<feature type="coiled-coil region" evidence="7">
    <location>
        <begin position="847"/>
        <end position="915"/>
    </location>
</feature>
<dbReference type="PANTHER" id="PTHR47969:SF15">
    <property type="entry name" value="CHROMOSOME-ASSOCIATED KINESIN KIF4A-RELATED"/>
    <property type="match status" value="1"/>
</dbReference>
<evidence type="ECO:0000256" key="4">
    <source>
        <dbReference type="ARBA" id="ARBA00022840"/>
    </source>
</evidence>
<dbReference type="Gene3D" id="3.40.850.10">
    <property type="entry name" value="Kinesin motor domain"/>
    <property type="match status" value="1"/>
</dbReference>
<evidence type="ECO:0000313" key="12">
    <source>
        <dbReference type="Proteomes" id="UP001054902"/>
    </source>
</evidence>
<feature type="region of interest" description="Disordered" evidence="8">
    <location>
        <begin position="1"/>
        <end position="49"/>
    </location>
</feature>
<dbReference type="SMART" id="SM00513">
    <property type="entry name" value="SAP"/>
    <property type="match status" value="1"/>
</dbReference>
<dbReference type="Gene3D" id="1.10.720.30">
    <property type="entry name" value="SAP domain"/>
    <property type="match status" value="1"/>
</dbReference>
<dbReference type="InterPro" id="IPR003034">
    <property type="entry name" value="SAP_dom"/>
</dbReference>
<dbReference type="EMBL" id="BLLK01000022">
    <property type="protein sequence ID" value="GFH46687.1"/>
    <property type="molecule type" value="Genomic_DNA"/>
</dbReference>
<dbReference type="Pfam" id="PF02037">
    <property type="entry name" value="SAP"/>
    <property type="match status" value="1"/>
</dbReference>
<dbReference type="GO" id="GO:0008017">
    <property type="term" value="F:microtubule binding"/>
    <property type="evidence" value="ECO:0007669"/>
    <property type="project" value="InterPro"/>
</dbReference>
<feature type="compositionally biased region" description="Polar residues" evidence="8">
    <location>
        <begin position="1320"/>
        <end position="1351"/>
    </location>
</feature>
<dbReference type="GO" id="GO:0005524">
    <property type="term" value="F:ATP binding"/>
    <property type="evidence" value="ECO:0007669"/>
    <property type="project" value="UniProtKB-UniRule"/>
</dbReference>
<comment type="subcellular location">
    <subcellularLocation>
        <location evidence="1">Cytoplasm</location>
    </subcellularLocation>
</comment>
<dbReference type="GO" id="GO:0005737">
    <property type="term" value="C:cytoplasm"/>
    <property type="evidence" value="ECO:0007669"/>
    <property type="project" value="UniProtKB-SubCell"/>
</dbReference>
<feature type="compositionally biased region" description="Basic and acidic residues" evidence="8">
    <location>
        <begin position="1154"/>
        <end position="1165"/>
    </location>
</feature>
<feature type="region of interest" description="Disordered" evidence="8">
    <location>
        <begin position="1101"/>
        <end position="1188"/>
    </location>
</feature>
<feature type="compositionally biased region" description="Polar residues" evidence="8">
    <location>
        <begin position="1174"/>
        <end position="1188"/>
    </location>
</feature>
<feature type="compositionally biased region" description="Low complexity" evidence="8">
    <location>
        <begin position="1279"/>
        <end position="1294"/>
    </location>
</feature>
<comment type="caution">
    <text evidence="11">The sequence shown here is derived from an EMBL/GenBank/DDBJ whole genome shotgun (WGS) entry which is preliminary data.</text>
</comment>
<keyword evidence="2" id="KW-0963">Cytoplasm</keyword>
<organism evidence="11 12">
    <name type="scientific">Chaetoceros tenuissimus</name>
    <dbReference type="NCBI Taxonomy" id="426638"/>
    <lineage>
        <taxon>Eukaryota</taxon>
        <taxon>Sar</taxon>
        <taxon>Stramenopiles</taxon>
        <taxon>Ochrophyta</taxon>
        <taxon>Bacillariophyta</taxon>
        <taxon>Coscinodiscophyceae</taxon>
        <taxon>Chaetocerotophycidae</taxon>
        <taxon>Chaetocerotales</taxon>
        <taxon>Chaetocerotaceae</taxon>
        <taxon>Chaetoceros</taxon>
    </lineage>
</organism>
<feature type="region of interest" description="Disordered" evidence="8">
    <location>
        <begin position="811"/>
        <end position="839"/>
    </location>
</feature>
<dbReference type="PROSITE" id="PS50067">
    <property type="entry name" value="KINESIN_MOTOR_2"/>
    <property type="match status" value="1"/>
</dbReference>
<evidence type="ECO:0000256" key="2">
    <source>
        <dbReference type="ARBA" id="ARBA00022490"/>
    </source>
</evidence>
<dbReference type="SUPFAM" id="SSF52540">
    <property type="entry name" value="P-loop containing nucleoside triphosphate hydrolases"/>
    <property type="match status" value="1"/>
</dbReference>
<dbReference type="GO" id="GO:0007018">
    <property type="term" value="P:microtubule-based movement"/>
    <property type="evidence" value="ECO:0007669"/>
    <property type="project" value="InterPro"/>
</dbReference>
<dbReference type="InterPro" id="IPR001752">
    <property type="entry name" value="Kinesin_motor_dom"/>
</dbReference>
<dbReference type="SUPFAM" id="SSF68906">
    <property type="entry name" value="SAP domain"/>
    <property type="match status" value="1"/>
</dbReference>
<protein>
    <recommendedName>
        <fullName evidence="13">Kinesin motor domain-containing protein</fullName>
    </recommendedName>
</protein>
<dbReference type="PROSITE" id="PS00411">
    <property type="entry name" value="KINESIN_MOTOR_1"/>
    <property type="match status" value="1"/>
</dbReference>
<keyword evidence="12" id="KW-1185">Reference proteome</keyword>
<evidence type="ECO:0000256" key="8">
    <source>
        <dbReference type="SAM" id="MobiDB-lite"/>
    </source>
</evidence>
<dbReference type="PROSITE" id="PS50800">
    <property type="entry name" value="SAP"/>
    <property type="match status" value="1"/>
</dbReference>
<accession>A0AAD3CIH6</accession>
<reference evidence="11 12" key="1">
    <citation type="journal article" date="2021" name="Sci. Rep.">
        <title>The genome of the diatom Chaetoceros tenuissimus carries an ancient integrated fragment of an extant virus.</title>
        <authorList>
            <person name="Hongo Y."/>
            <person name="Kimura K."/>
            <person name="Takaki Y."/>
            <person name="Yoshida Y."/>
            <person name="Baba S."/>
            <person name="Kobayashi G."/>
            <person name="Nagasaki K."/>
            <person name="Hano T."/>
            <person name="Tomaru Y."/>
        </authorList>
    </citation>
    <scope>NUCLEOTIDE SEQUENCE [LARGE SCALE GENOMIC DNA]</scope>
    <source>
        <strain evidence="11 12">NIES-3715</strain>
    </source>
</reference>
<feature type="compositionally biased region" description="Low complexity" evidence="8">
    <location>
        <begin position="1364"/>
        <end position="1396"/>
    </location>
</feature>
<dbReference type="Pfam" id="PF25764">
    <property type="entry name" value="KIF21A_4th"/>
    <property type="match status" value="1"/>
</dbReference>
<feature type="region of interest" description="Disordered" evidence="8">
    <location>
        <begin position="1263"/>
        <end position="1441"/>
    </location>
</feature>
<evidence type="ECO:0008006" key="13">
    <source>
        <dbReference type="Google" id="ProtNLM"/>
    </source>
</evidence>
<dbReference type="InterPro" id="IPR019821">
    <property type="entry name" value="Kinesin_motor_CS"/>
</dbReference>
<dbReference type="GO" id="GO:0051231">
    <property type="term" value="P:spindle elongation"/>
    <property type="evidence" value="ECO:0007669"/>
    <property type="project" value="TreeGrafter"/>
</dbReference>
<keyword evidence="5 7" id="KW-0175">Coiled coil</keyword>
<dbReference type="InterPro" id="IPR036961">
    <property type="entry name" value="Kinesin_motor_dom_sf"/>
</dbReference>